<proteinExistence type="predicted"/>
<feature type="transmembrane region" description="Helical" evidence="1">
    <location>
        <begin position="52"/>
        <end position="74"/>
    </location>
</feature>
<accession>A0AAV8WMX4</accession>
<comment type="caution">
    <text evidence="2">The sequence shown here is derived from an EMBL/GenBank/DDBJ whole genome shotgun (WGS) entry which is preliminary data.</text>
</comment>
<evidence type="ECO:0000313" key="3">
    <source>
        <dbReference type="Proteomes" id="UP001162156"/>
    </source>
</evidence>
<keyword evidence="1" id="KW-0472">Membrane</keyword>
<reference evidence="2" key="1">
    <citation type="journal article" date="2023" name="Insect Mol. Biol.">
        <title>Genome sequencing provides insights into the evolution of gene families encoding plant cell wall-degrading enzymes in longhorned beetles.</title>
        <authorList>
            <person name="Shin N.R."/>
            <person name="Okamura Y."/>
            <person name="Kirsch R."/>
            <person name="Pauchet Y."/>
        </authorList>
    </citation>
    <scope>NUCLEOTIDE SEQUENCE</scope>
    <source>
        <strain evidence="2">RBIC_L_NR</strain>
    </source>
</reference>
<name>A0AAV8WMX4_9CUCU</name>
<dbReference type="AlphaFoldDB" id="A0AAV8WMX4"/>
<dbReference type="Proteomes" id="UP001162156">
    <property type="component" value="Unassembled WGS sequence"/>
</dbReference>
<keyword evidence="1" id="KW-1133">Transmembrane helix</keyword>
<gene>
    <name evidence="2" type="ORF">NQ314_019641</name>
</gene>
<evidence type="ECO:0000313" key="2">
    <source>
        <dbReference type="EMBL" id="KAJ8927839.1"/>
    </source>
</evidence>
<protein>
    <submittedName>
        <fullName evidence="2">Uncharacterized protein</fullName>
    </submittedName>
</protein>
<dbReference type="EMBL" id="JANEYF010005516">
    <property type="protein sequence ID" value="KAJ8927839.1"/>
    <property type="molecule type" value="Genomic_DNA"/>
</dbReference>
<sequence length="79" mass="9359">MATLVNYSQKRLKKDLEEEDLYEVIKTCKSKKCGDKLEEQYKIEKQKGSPSIFRLLWICYGTRYILLGLIHLSFKLVSR</sequence>
<keyword evidence="1" id="KW-0812">Transmembrane</keyword>
<organism evidence="2 3">
    <name type="scientific">Rhamnusium bicolor</name>
    <dbReference type="NCBI Taxonomy" id="1586634"/>
    <lineage>
        <taxon>Eukaryota</taxon>
        <taxon>Metazoa</taxon>
        <taxon>Ecdysozoa</taxon>
        <taxon>Arthropoda</taxon>
        <taxon>Hexapoda</taxon>
        <taxon>Insecta</taxon>
        <taxon>Pterygota</taxon>
        <taxon>Neoptera</taxon>
        <taxon>Endopterygota</taxon>
        <taxon>Coleoptera</taxon>
        <taxon>Polyphaga</taxon>
        <taxon>Cucujiformia</taxon>
        <taxon>Chrysomeloidea</taxon>
        <taxon>Cerambycidae</taxon>
        <taxon>Lepturinae</taxon>
        <taxon>Rhagiini</taxon>
        <taxon>Rhamnusium</taxon>
    </lineage>
</organism>
<evidence type="ECO:0000256" key="1">
    <source>
        <dbReference type="SAM" id="Phobius"/>
    </source>
</evidence>
<keyword evidence="3" id="KW-1185">Reference proteome</keyword>